<reference evidence="1" key="1">
    <citation type="submission" date="2014-11" db="EMBL/GenBank/DDBJ databases">
        <authorList>
            <person name="Amaro Gonzalez C."/>
        </authorList>
    </citation>
    <scope>NUCLEOTIDE SEQUENCE</scope>
</reference>
<dbReference type="AlphaFoldDB" id="A0A0E9SL59"/>
<evidence type="ECO:0000313" key="1">
    <source>
        <dbReference type="EMBL" id="JAH41395.1"/>
    </source>
</evidence>
<organism evidence="1">
    <name type="scientific">Anguilla anguilla</name>
    <name type="common">European freshwater eel</name>
    <name type="synonym">Muraena anguilla</name>
    <dbReference type="NCBI Taxonomy" id="7936"/>
    <lineage>
        <taxon>Eukaryota</taxon>
        <taxon>Metazoa</taxon>
        <taxon>Chordata</taxon>
        <taxon>Craniata</taxon>
        <taxon>Vertebrata</taxon>
        <taxon>Euteleostomi</taxon>
        <taxon>Actinopterygii</taxon>
        <taxon>Neopterygii</taxon>
        <taxon>Teleostei</taxon>
        <taxon>Anguilliformes</taxon>
        <taxon>Anguillidae</taxon>
        <taxon>Anguilla</taxon>
    </lineage>
</organism>
<protein>
    <submittedName>
        <fullName evidence="1">Uncharacterized protein</fullName>
    </submittedName>
</protein>
<reference evidence="1" key="2">
    <citation type="journal article" date="2015" name="Fish Shellfish Immunol.">
        <title>Early steps in the European eel (Anguilla anguilla)-Vibrio vulnificus interaction in the gills: Role of the RtxA13 toxin.</title>
        <authorList>
            <person name="Callol A."/>
            <person name="Pajuelo D."/>
            <person name="Ebbesson L."/>
            <person name="Teles M."/>
            <person name="MacKenzie S."/>
            <person name="Amaro C."/>
        </authorList>
    </citation>
    <scope>NUCLEOTIDE SEQUENCE</scope>
</reference>
<sequence>MEARRPIGLIITLSPREIKHTKIESSM</sequence>
<proteinExistence type="predicted"/>
<name>A0A0E9SL59_ANGAN</name>
<accession>A0A0E9SL59</accession>
<dbReference type="EMBL" id="GBXM01067182">
    <property type="protein sequence ID" value="JAH41395.1"/>
    <property type="molecule type" value="Transcribed_RNA"/>
</dbReference>